<gene>
    <name evidence="6" type="ORF">BSL78_01100</name>
</gene>
<dbReference type="SUPFAM" id="SSF57424">
    <property type="entry name" value="LDL receptor-like module"/>
    <property type="match status" value="1"/>
</dbReference>
<dbReference type="Pfam" id="PF00431">
    <property type="entry name" value="CUB"/>
    <property type="match status" value="1"/>
</dbReference>
<keyword evidence="7" id="KW-1185">Reference proteome</keyword>
<evidence type="ECO:0000256" key="4">
    <source>
        <dbReference type="SAM" id="Phobius"/>
    </source>
</evidence>
<dbReference type="CDD" id="cd00112">
    <property type="entry name" value="LDLa"/>
    <property type="match status" value="1"/>
</dbReference>
<keyword evidence="4" id="KW-1133">Transmembrane helix</keyword>
<feature type="compositionally biased region" description="Polar residues" evidence="3">
    <location>
        <begin position="280"/>
        <end position="297"/>
    </location>
</feature>
<feature type="domain" description="CUB" evidence="5">
    <location>
        <begin position="10"/>
        <end position="141"/>
    </location>
</feature>
<dbReference type="PROSITE" id="PS50068">
    <property type="entry name" value="LDLRA_2"/>
    <property type="match status" value="1"/>
</dbReference>
<dbReference type="PANTHER" id="PTHR24652:SF69">
    <property type="entry name" value="CUB DOMAIN-CONTAINING PROTEIN"/>
    <property type="match status" value="1"/>
</dbReference>
<dbReference type="PROSITE" id="PS01209">
    <property type="entry name" value="LDLRA_1"/>
    <property type="match status" value="1"/>
</dbReference>
<dbReference type="SUPFAM" id="SSF49854">
    <property type="entry name" value="Spermadhesin, CUB domain"/>
    <property type="match status" value="1"/>
</dbReference>
<comment type="caution">
    <text evidence="2">Lacks conserved residue(s) required for the propagation of feature annotation.</text>
</comment>
<keyword evidence="1" id="KW-1015">Disulfide bond</keyword>
<dbReference type="AlphaFoldDB" id="A0A2G8LNZ2"/>
<evidence type="ECO:0000313" key="6">
    <source>
        <dbReference type="EMBL" id="PIK61957.1"/>
    </source>
</evidence>
<dbReference type="InterPro" id="IPR023415">
    <property type="entry name" value="LDLR_class-A_CS"/>
</dbReference>
<evidence type="ECO:0000256" key="1">
    <source>
        <dbReference type="ARBA" id="ARBA00023157"/>
    </source>
</evidence>
<dbReference type="InterPro" id="IPR036055">
    <property type="entry name" value="LDL_receptor-like_sf"/>
</dbReference>
<dbReference type="EMBL" id="MRZV01000021">
    <property type="protein sequence ID" value="PIK61957.1"/>
    <property type="molecule type" value="Genomic_DNA"/>
</dbReference>
<dbReference type="CDD" id="cd00041">
    <property type="entry name" value="CUB"/>
    <property type="match status" value="1"/>
</dbReference>
<dbReference type="STRING" id="307972.A0A2G8LNZ2"/>
<dbReference type="SMART" id="SM00042">
    <property type="entry name" value="CUB"/>
    <property type="match status" value="1"/>
</dbReference>
<sequence>MQDANPTFMCINKMVNDSFGLISSHAEADVEPYSTNVDCLFTIKATPGSRINLRFEFFDLEQNYDMDTGMCKEGGDRFEIYESGNTFWIKSDDCPPERVICGGTGEFPEDYQSVGGVVTVRFITDGTSTDNKGLQFLYSSFIPAEEETEDCFVCKDGSMCLDNSLKCDGVTQCNDDSDELKTTCSKFNMWHDLVEEYGFTMVVVVASALALTVVLRCLVCICCCCCCCCCRKQGDVQEQKSFQSTNMTNMAPRPTPPATAPYHTHNSNPSNYSSYSSMSGRPQPNYPSYNQGNQQNGHAGYQPVYNPANSYNGRAGHPQKV</sequence>
<keyword evidence="4" id="KW-0472">Membrane</keyword>
<dbReference type="PANTHER" id="PTHR24652">
    <property type="entry name" value="LOW-DENSITY LIPOPROTEIN RECEPTOR CLASS A DOMAIN-CONTAINING PROTEIN 2"/>
    <property type="match status" value="1"/>
</dbReference>
<dbReference type="PROSITE" id="PS01180">
    <property type="entry name" value="CUB"/>
    <property type="match status" value="1"/>
</dbReference>
<name>A0A2G8LNZ2_STIJA</name>
<evidence type="ECO:0000259" key="5">
    <source>
        <dbReference type="PROSITE" id="PS01180"/>
    </source>
</evidence>
<dbReference type="Proteomes" id="UP000230750">
    <property type="component" value="Unassembled WGS sequence"/>
</dbReference>
<feature type="compositionally biased region" description="Low complexity" evidence="3">
    <location>
        <begin position="260"/>
        <end position="279"/>
    </location>
</feature>
<dbReference type="InterPro" id="IPR035914">
    <property type="entry name" value="Sperma_CUB_dom_sf"/>
</dbReference>
<dbReference type="InterPro" id="IPR000859">
    <property type="entry name" value="CUB_dom"/>
</dbReference>
<feature type="region of interest" description="Disordered" evidence="3">
    <location>
        <begin position="246"/>
        <end position="321"/>
    </location>
</feature>
<evidence type="ECO:0000256" key="3">
    <source>
        <dbReference type="SAM" id="MobiDB-lite"/>
    </source>
</evidence>
<evidence type="ECO:0000256" key="2">
    <source>
        <dbReference type="PROSITE-ProRule" id="PRU00124"/>
    </source>
</evidence>
<dbReference type="InterPro" id="IPR002172">
    <property type="entry name" value="LDrepeatLR_classA_rpt"/>
</dbReference>
<protein>
    <recommendedName>
        <fullName evidence="5">CUB domain-containing protein</fullName>
    </recommendedName>
</protein>
<dbReference type="Gene3D" id="2.60.120.290">
    <property type="entry name" value="Spermadhesin, CUB domain"/>
    <property type="match status" value="1"/>
</dbReference>
<accession>A0A2G8LNZ2</accession>
<organism evidence="6 7">
    <name type="scientific">Stichopus japonicus</name>
    <name type="common">Sea cucumber</name>
    <dbReference type="NCBI Taxonomy" id="307972"/>
    <lineage>
        <taxon>Eukaryota</taxon>
        <taxon>Metazoa</taxon>
        <taxon>Echinodermata</taxon>
        <taxon>Eleutherozoa</taxon>
        <taxon>Echinozoa</taxon>
        <taxon>Holothuroidea</taxon>
        <taxon>Aspidochirotacea</taxon>
        <taxon>Aspidochirotida</taxon>
        <taxon>Stichopodidae</taxon>
        <taxon>Apostichopus</taxon>
    </lineage>
</organism>
<comment type="caution">
    <text evidence="6">The sequence shown here is derived from an EMBL/GenBank/DDBJ whole genome shotgun (WGS) entry which is preliminary data.</text>
</comment>
<dbReference type="InterPro" id="IPR042333">
    <property type="entry name" value="LRAD2/Mig-13-like"/>
</dbReference>
<evidence type="ECO:0000313" key="7">
    <source>
        <dbReference type="Proteomes" id="UP000230750"/>
    </source>
</evidence>
<reference evidence="6 7" key="1">
    <citation type="journal article" date="2017" name="PLoS Biol.">
        <title>The sea cucumber genome provides insights into morphological evolution and visceral regeneration.</title>
        <authorList>
            <person name="Zhang X."/>
            <person name="Sun L."/>
            <person name="Yuan J."/>
            <person name="Sun Y."/>
            <person name="Gao Y."/>
            <person name="Zhang L."/>
            <person name="Li S."/>
            <person name="Dai H."/>
            <person name="Hamel J.F."/>
            <person name="Liu C."/>
            <person name="Yu Y."/>
            <person name="Liu S."/>
            <person name="Lin W."/>
            <person name="Guo K."/>
            <person name="Jin S."/>
            <person name="Xu P."/>
            <person name="Storey K.B."/>
            <person name="Huan P."/>
            <person name="Zhang T."/>
            <person name="Zhou Y."/>
            <person name="Zhang J."/>
            <person name="Lin C."/>
            <person name="Li X."/>
            <person name="Xing L."/>
            <person name="Huo D."/>
            <person name="Sun M."/>
            <person name="Wang L."/>
            <person name="Mercier A."/>
            <person name="Li F."/>
            <person name="Yang H."/>
            <person name="Xiang J."/>
        </authorList>
    </citation>
    <scope>NUCLEOTIDE SEQUENCE [LARGE SCALE GENOMIC DNA]</scope>
    <source>
        <strain evidence="6">Shaxun</strain>
        <tissue evidence="6">Muscle</tissue>
    </source>
</reference>
<dbReference type="Gene3D" id="4.10.400.10">
    <property type="entry name" value="Low-density Lipoprotein Receptor"/>
    <property type="match status" value="1"/>
</dbReference>
<feature type="transmembrane region" description="Helical" evidence="4">
    <location>
        <begin position="197"/>
        <end position="215"/>
    </location>
</feature>
<keyword evidence="4" id="KW-0812">Transmembrane</keyword>
<proteinExistence type="predicted"/>
<dbReference type="OrthoDB" id="6514358at2759"/>